<dbReference type="EMBL" id="RBXN01000007">
    <property type="protein sequence ID" value="RKT50459.1"/>
    <property type="molecule type" value="Genomic_DNA"/>
</dbReference>
<evidence type="ECO:0000313" key="1">
    <source>
        <dbReference type="EMBL" id="RKT50459.1"/>
    </source>
</evidence>
<accession>A0A495VM51</accession>
<sequence length="52" mass="6321">MVNYMSIFCLFVCVNRNMPYICNVFFMVLDLRLTKIGCRDDNHFFYLYFSVC</sequence>
<name>A0A495VM51_9BACT</name>
<gene>
    <name evidence="1" type="ORF">BC742_1993</name>
</gene>
<proteinExistence type="predicted"/>
<organism evidence="1 2">
    <name type="scientific">Coprobacter fastidiosus NSB1 = JCM 33896</name>
    <dbReference type="NCBI Taxonomy" id="1349822"/>
    <lineage>
        <taxon>Bacteria</taxon>
        <taxon>Pseudomonadati</taxon>
        <taxon>Bacteroidota</taxon>
        <taxon>Bacteroidia</taxon>
        <taxon>Bacteroidales</taxon>
        <taxon>Barnesiellaceae</taxon>
        <taxon>Coprobacter</taxon>
    </lineage>
</organism>
<keyword evidence="2" id="KW-1185">Reference proteome</keyword>
<dbReference type="Proteomes" id="UP000269493">
    <property type="component" value="Unassembled WGS sequence"/>
</dbReference>
<evidence type="ECO:0000313" key="2">
    <source>
        <dbReference type="Proteomes" id="UP000269493"/>
    </source>
</evidence>
<reference evidence="1 2" key="1">
    <citation type="submission" date="2018-10" db="EMBL/GenBank/DDBJ databases">
        <title>Genomic Encyclopedia of Archaeal and Bacterial Type Strains, Phase II (KMG-II): from individual species to whole genera.</title>
        <authorList>
            <person name="Goeker M."/>
        </authorList>
    </citation>
    <scope>NUCLEOTIDE SEQUENCE [LARGE SCALE GENOMIC DNA]</scope>
    <source>
        <strain evidence="1 2">NSB1</strain>
    </source>
</reference>
<dbReference type="AlphaFoldDB" id="A0A495VM51"/>
<protein>
    <submittedName>
        <fullName evidence="1">Uncharacterized protein</fullName>
    </submittedName>
</protein>
<comment type="caution">
    <text evidence="1">The sequence shown here is derived from an EMBL/GenBank/DDBJ whole genome shotgun (WGS) entry which is preliminary data.</text>
</comment>